<gene>
    <name evidence="1" type="ORF">SBAD_LOCUS8475</name>
</gene>
<proteinExistence type="predicted"/>
<name>A0A183IXX8_9BILA</name>
<evidence type="ECO:0000313" key="1">
    <source>
        <dbReference type="EMBL" id="VDP17352.1"/>
    </source>
</evidence>
<dbReference type="WBParaSite" id="SBAD_0000878601-mRNA-1">
    <property type="protein sequence ID" value="SBAD_0000878601-mRNA-1"/>
    <property type="gene ID" value="SBAD_0000878601"/>
</dbReference>
<dbReference type="EMBL" id="UZAM01011629">
    <property type="protein sequence ID" value="VDP17352.1"/>
    <property type="molecule type" value="Genomic_DNA"/>
</dbReference>
<organism evidence="3">
    <name type="scientific">Soboliphyme baturini</name>
    <dbReference type="NCBI Taxonomy" id="241478"/>
    <lineage>
        <taxon>Eukaryota</taxon>
        <taxon>Metazoa</taxon>
        <taxon>Ecdysozoa</taxon>
        <taxon>Nematoda</taxon>
        <taxon>Enoplea</taxon>
        <taxon>Dorylaimia</taxon>
        <taxon>Dioctophymatida</taxon>
        <taxon>Dioctophymatoidea</taxon>
        <taxon>Soboliphymatidae</taxon>
        <taxon>Soboliphyme</taxon>
    </lineage>
</organism>
<accession>A0A183IXX8</accession>
<dbReference type="Proteomes" id="UP000270296">
    <property type="component" value="Unassembled WGS sequence"/>
</dbReference>
<evidence type="ECO:0000313" key="2">
    <source>
        <dbReference type="Proteomes" id="UP000270296"/>
    </source>
</evidence>
<keyword evidence="2" id="KW-1185">Reference proteome</keyword>
<protein>
    <submittedName>
        <fullName evidence="1 3">Uncharacterized protein</fullName>
    </submittedName>
</protein>
<sequence length="225" mass="24476">MPAVPALIHFAMDGLRHLLSKDGYASWHRTKGMTETTRRCFALTVRESRSSESLIAQRSSAEQADIASPLFQLSGAVTHSHLKSDLIFESATLATGAWRRQTAANEQHTTHNRHELYLRGTVRGASKRRTTTQIRLSSSARALVKLTTDKETTGGQRGSIRLFTGCVTVVTVVTGAVAPVNHPTHGNSSRKPDVSCQSINRSMTILLTSGRSICVTACTFTLTVD</sequence>
<evidence type="ECO:0000313" key="3">
    <source>
        <dbReference type="WBParaSite" id="SBAD_0000878601-mRNA-1"/>
    </source>
</evidence>
<dbReference type="AlphaFoldDB" id="A0A183IXX8"/>
<reference evidence="3" key="1">
    <citation type="submission" date="2016-06" db="UniProtKB">
        <authorList>
            <consortium name="WormBaseParasite"/>
        </authorList>
    </citation>
    <scope>IDENTIFICATION</scope>
</reference>
<reference evidence="1 2" key="2">
    <citation type="submission" date="2018-11" db="EMBL/GenBank/DDBJ databases">
        <authorList>
            <consortium name="Pathogen Informatics"/>
        </authorList>
    </citation>
    <scope>NUCLEOTIDE SEQUENCE [LARGE SCALE GENOMIC DNA]</scope>
</reference>